<accession>A0AA50ACV3</accession>
<dbReference type="SUPFAM" id="SSF52980">
    <property type="entry name" value="Restriction endonuclease-like"/>
    <property type="match status" value="1"/>
</dbReference>
<keyword evidence="2" id="KW-0269">Exonuclease</keyword>
<proteinExistence type="predicted"/>
<dbReference type="InterPro" id="IPR011335">
    <property type="entry name" value="Restrct_endonuc-II-like"/>
</dbReference>
<protein>
    <submittedName>
        <fullName evidence="2">Exonuclease</fullName>
    </submittedName>
</protein>
<feature type="domain" description="YqaJ viral recombinase" evidence="1">
    <location>
        <begin position="19"/>
        <end position="164"/>
    </location>
</feature>
<dbReference type="Pfam" id="PF09588">
    <property type="entry name" value="YqaJ"/>
    <property type="match status" value="1"/>
</dbReference>
<dbReference type="InterPro" id="IPR019080">
    <property type="entry name" value="YqaJ_viral_recombinase"/>
</dbReference>
<reference evidence="2" key="1">
    <citation type="submission" date="2023-04" db="EMBL/GenBank/DDBJ databases">
        <title>The human skin virome in hidradenitis suppurativa patients.</title>
        <authorList>
            <person name="Jansen D."/>
        </authorList>
    </citation>
    <scope>NUCLEOTIDE SEQUENCE</scope>
    <source>
        <strain evidence="2">VC1_JansenPhageB</strain>
    </source>
</reference>
<sequence length="313" mass="34949">MSSKILKHPPRPGTDEWRRTMSGSKIATILGLSRFQTPFSLWHEMAGNVEPELFDEETGAWGHIAEHSLAEWWKHHNPGWQLNAGKPGETEITYSRDDLPFPNLATLDRRAMNRAFGVRDPRRFHIIECKTARDLADWGRPGDDNAVPADYYAQVLWGMGISGIHQASICVLGPFGAPEIHTVEWSQPVFDGMVAKATEWMQSLEDGQEPELSDSLRDYTVIRGMHPDIDSHESVDVDRDQAVAWLDAITAEAEAKKQAQLAKSNLAKLMGNAKYATVDIPGRDKPVKLADRRAKQGGTPYVQFNKKANLADA</sequence>
<keyword evidence="2" id="KW-0540">Nuclease</keyword>
<name>A0AA50ACV3_9VIRU</name>
<dbReference type="Gene3D" id="3.90.320.10">
    <property type="match status" value="1"/>
</dbReference>
<dbReference type="EMBL" id="OQ890312">
    <property type="protein sequence ID" value="WLJ25537.1"/>
    <property type="molecule type" value="Genomic_DNA"/>
</dbReference>
<evidence type="ECO:0000259" key="1">
    <source>
        <dbReference type="Pfam" id="PF09588"/>
    </source>
</evidence>
<dbReference type="InterPro" id="IPR011604">
    <property type="entry name" value="PDDEXK-like_dom_sf"/>
</dbReference>
<keyword evidence="2" id="KW-0378">Hydrolase</keyword>
<evidence type="ECO:0000313" key="2">
    <source>
        <dbReference type="EMBL" id="WLJ25537.1"/>
    </source>
</evidence>
<organism evidence="2">
    <name type="scientific">Actinobacteria phage HS02</name>
    <dbReference type="NCBI Taxonomy" id="3056388"/>
    <lineage>
        <taxon>Viruses</taxon>
    </lineage>
</organism>
<dbReference type="GO" id="GO:0004527">
    <property type="term" value="F:exonuclease activity"/>
    <property type="evidence" value="ECO:0007669"/>
    <property type="project" value="UniProtKB-KW"/>
</dbReference>